<sequence>MKSMEEIQFLGFFGIFKAALSLTTSYRKVFCLLTLSIAIRLLLVFLFVQTEKISRSSLGQYKYAPNHTQMGSQIYFDTNQLYYDIDTYQIYFHTQSEILPFFLVGEWISFWLYKIAYFMLYQAFSQIHTSAVVYATACSYTAKEITYKKVAEVVTARLWKRLMVNYIWNFVIVLALHIIAIYLVTLCAFILGRSPIGIMVIIILLLIYFSSFVYINILWQLANVVSVLENVYGFQAMLKSKKLIKGNTGVSAAIFVTINLCFLGMQLGFEASIGDIYSAWKNISSACLWFMLLSMLMLFGFAIQTVIYFICKSFHHENIDKSLLADHLHELSGGDYIQSFKSKIAQFVFFFSIVLYLILVFFKY</sequence>
<dbReference type="EMBL" id="JAUIZM010000008">
    <property type="protein sequence ID" value="KAK1371493.1"/>
    <property type="molecule type" value="Genomic_DNA"/>
</dbReference>
<proteinExistence type="predicted"/>
<dbReference type="PANTHER" id="PTHR33133:SF5">
    <property type="entry name" value="OS08G0107100 PROTEIN"/>
    <property type="match status" value="1"/>
</dbReference>
<keyword evidence="3" id="KW-1185">Reference proteome</keyword>
<feature type="transmembrane region" description="Helical" evidence="1">
    <location>
        <begin position="289"/>
        <end position="311"/>
    </location>
</feature>
<dbReference type="GO" id="GO:0005524">
    <property type="term" value="F:ATP binding"/>
    <property type="evidence" value="ECO:0007669"/>
    <property type="project" value="UniProtKB-KW"/>
</dbReference>
<evidence type="ECO:0000313" key="2">
    <source>
        <dbReference type="EMBL" id="KAK1371493.1"/>
    </source>
</evidence>
<keyword evidence="1" id="KW-0472">Membrane</keyword>
<evidence type="ECO:0000313" key="3">
    <source>
        <dbReference type="Proteomes" id="UP001237642"/>
    </source>
</evidence>
<feature type="transmembrane region" description="Helical" evidence="1">
    <location>
        <begin position="344"/>
        <end position="362"/>
    </location>
</feature>
<protein>
    <submittedName>
        <fullName evidence="2">ATP-binding cassette sub-family A member like</fullName>
    </submittedName>
</protein>
<keyword evidence="1" id="KW-0812">Transmembrane</keyword>
<dbReference type="Proteomes" id="UP001237642">
    <property type="component" value="Unassembled WGS sequence"/>
</dbReference>
<feature type="transmembrane region" description="Helical" evidence="1">
    <location>
        <begin position="249"/>
        <end position="269"/>
    </location>
</feature>
<feature type="transmembrane region" description="Helical" evidence="1">
    <location>
        <begin position="29"/>
        <end position="48"/>
    </location>
</feature>
<keyword evidence="1" id="KW-1133">Transmembrane helix</keyword>
<feature type="transmembrane region" description="Helical" evidence="1">
    <location>
        <begin position="197"/>
        <end position="228"/>
    </location>
</feature>
<gene>
    <name evidence="2" type="ORF">POM88_037585</name>
</gene>
<keyword evidence="2" id="KW-0067">ATP-binding</keyword>
<feature type="transmembrane region" description="Helical" evidence="1">
    <location>
        <begin position="166"/>
        <end position="191"/>
    </location>
</feature>
<evidence type="ECO:0000256" key="1">
    <source>
        <dbReference type="SAM" id="Phobius"/>
    </source>
</evidence>
<reference evidence="2" key="1">
    <citation type="submission" date="2023-02" db="EMBL/GenBank/DDBJ databases">
        <title>Genome of toxic invasive species Heracleum sosnowskyi carries increased number of genes despite the absence of recent whole-genome duplications.</title>
        <authorList>
            <person name="Schelkunov M."/>
            <person name="Shtratnikova V."/>
            <person name="Makarenko M."/>
            <person name="Klepikova A."/>
            <person name="Omelchenko D."/>
            <person name="Novikova G."/>
            <person name="Obukhova E."/>
            <person name="Bogdanov V."/>
            <person name="Penin A."/>
            <person name="Logacheva M."/>
        </authorList>
    </citation>
    <scope>NUCLEOTIDE SEQUENCE</scope>
    <source>
        <strain evidence="2">Hsosn_3</strain>
        <tissue evidence="2">Leaf</tissue>
    </source>
</reference>
<dbReference type="AlphaFoldDB" id="A0AAD8MGU2"/>
<dbReference type="PANTHER" id="PTHR33133">
    <property type="entry name" value="OS08G0107100 PROTEIN-RELATED"/>
    <property type="match status" value="1"/>
</dbReference>
<keyword evidence="2" id="KW-0547">Nucleotide-binding</keyword>
<feature type="transmembrane region" description="Helical" evidence="1">
    <location>
        <begin position="98"/>
        <end position="120"/>
    </location>
</feature>
<accession>A0AAD8MGU2</accession>
<organism evidence="2 3">
    <name type="scientific">Heracleum sosnowskyi</name>
    <dbReference type="NCBI Taxonomy" id="360622"/>
    <lineage>
        <taxon>Eukaryota</taxon>
        <taxon>Viridiplantae</taxon>
        <taxon>Streptophyta</taxon>
        <taxon>Embryophyta</taxon>
        <taxon>Tracheophyta</taxon>
        <taxon>Spermatophyta</taxon>
        <taxon>Magnoliopsida</taxon>
        <taxon>eudicotyledons</taxon>
        <taxon>Gunneridae</taxon>
        <taxon>Pentapetalae</taxon>
        <taxon>asterids</taxon>
        <taxon>campanulids</taxon>
        <taxon>Apiales</taxon>
        <taxon>Apiaceae</taxon>
        <taxon>Apioideae</taxon>
        <taxon>apioid superclade</taxon>
        <taxon>Tordylieae</taxon>
        <taxon>Tordyliinae</taxon>
        <taxon>Heracleum</taxon>
    </lineage>
</organism>
<reference evidence="2" key="2">
    <citation type="submission" date="2023-05" db="EMBL/GenBank/DDBJ databases">
        <authorList>
            <person name="Schelkunov M.I."/>
        </authorList>
    </citation>
    <scope>NUCLEOTIDE SEQUENCE</scope>
    <source>
        <strain evidence="2">Hsosn_3</strain>
        <tissue evidence="2">Leaf</tissue>
    </source>
</reference>
<comment type="caution">
    <text evidence="2">The sequence shown here is derived from an EMBL/GenBank/DDBJ whole genome shotgun (WGS) entry which is preliminary data.</text>
</comment>
<name>A0AAD8MGU2_9APIA</name>